<comment type="pathway">
    <text evidence="1">Protein modification; protein ubiquitination.</text>
</comment>
<feature type="compositionally biased region" description="Gly residues" evidence="4">
    <location>
        <begin position="950"/>
        <end position="961"/>
    </location>
</feature>
<dbReference type="InterPro" id="IPR000169">
    <property type="entry name" value="Pept_cys_AS"/>
</dbReference>
<dbReference type="InterPro" id="IPR022441">
    <property type="entry name" value="Para_beta_helix_rpt-2"/>
</dbReference>
<evidence type="ECO:0000256" key="3">
    <source>
        <dbReference type="ARBA" id="ARBA00022786"/>
    </source>
</evidence>
<dbReference type="GO" id="GO:0008234">
    <property type="term" value="F:cysteine-type peptidase activity"/>
    <property type="evidence" value="ECO:0007669"/>
    <property type="project" value="InterPro"/>
</dbReference>
<dbReference type="InterPro" id="IPR011050">
    <property type="entry name" value="Pectin_lyase_fold/virulence"/>
</dbReference>
<dbReference type="SUPFAM" id="SSF51126">
    <property type="entry name" value="Pectin lyase-like"/>
    <property type="match status" value="2"/>
</dbReference>
<evidence type="ECO:0000259" key="5">
    <source>
        <dbReference type="SMART" id="SM00645"/>
    </source>
</evidence>
<name>A0A8A3S607_9EURY</name>
<dbReference type="KEGG" id="maqe:RJ40_05875"/>
<dbReference type="GeneID" id="76423869"/>
<reference evidence="6" key="2">
    <citation type="submission" date="2019-02" db="EMBL/GenBank/DDBJ databases">
        <authorList>
            <person name="Chen S.-C."/>
            <person name="Chien H.-H."/>
            <person name="Lai M.-C."/>
        </authorList>
    </citation>
    <scope>NUCLEOTIDE SEQUENCE</scope>
    <source>
        <strain evidence="6">N2F9704</strain>
    </source>
</reference>
<dbReference type="PANTHER" id="PTHR22990">
    <property type="entry name" value="F-BOX ONLY PROTEIN"/>
    <property type="match status" value="1"/>
</dbReference>
<feature type="region of interest" description="Disordered" evidence="4">
    <location>
        <begin position="1113"/>
        <end position="1140"/>
    </location>
</feature>
<dbReference type="SMART" id="SM00710">
    <property type="entry name" value="PbH1"/>
    <property type="match status" value="8"/>
</dbReference>
<dbReference type="Proteomes" id="UP001042704">
    <property type="component" value="Chromosome"/>
</dbReference>
<dbReference type="InterPro" id="IPR000668">
    <property type="entry name" value="Peptidase_C1A_C"/>
</dbReference>
<dbReference type="Gene3D" id="3.90.70.10">
    <property type="entry name" value="Cysteine proteinases"/>
    <property type="match status" value="1"/>
</dbReference>
<dbReference type="NCBIfam" id="TIGR03804">
    <property type="entry name" value="para_beta_helix"/>
    <property type="match status" value="1"/>
</dbReference>
<dbReference type="PROSITE" id="PS00639">
    <property type="entry name" value="THIOL_PROTEASE_HIS"/>
    <property type="match status" value="1"/>
</dbReference>
<proteinExistence type="predicted"/>
<reference evidence="6" key="1">
    <citation type="journal article" date="2001" name="Int. J. Syst. Evol. Microbiol.">
        <title>Methanofollis aquaemaris sp. nov., a methanogen isolated from an aquaculture fish pond.</title>
        <authorList>
            <person name="Lai M.C."/>
            <person name="Chen S.C."/>
        </authorList>
    </citation>
    <scope>NUCLEOTIDE SEQUENCE</scope>
    <source>
        <strain evidence="6">N2F9704</strain>
    </source>
</reference>
<dbReference type="AlphaFoldDB" id="A0A8A3S607"/>
<dbReference type="SUPFAM" id="SSF54001">
    <property type="entry name" value="Cysteine proteinases"/>
    <property type="match status" value="1"/>
</dbReference>
<dbReference type="CDD" id="cd02619">
    <property type="entry name" value="Peptidase_C1"/>
    <property type="match status" value="1"/>
</dbReference>
<dbReference type="PANTHER" id="PTHR22990:SF15">
    <property type="entry name" value="F-BOX ONLY PROTEIN 10"/>
    <property type="match status" value="1"/>
</dbReference>
<keyword evidence="7" id="KW-1185">Reference proteome</keyword>
<dbReference type="InterPro" id="IPR007742">
    <property type="entry name" value="NosD_dom"/>
</dbReference>
<dbReference type="Gene3D" id="2.160.20.10">
    <property type="entry name" value="Single-stranded right-handed beta-helix, Pectin lyase-like"/>
    <property type="match status" value="2"/>
</dbReference>
<dbReference type="Pfam" id="PF13229">
    <property type="entry name" value="Beta_helix"/>
    <property type="match status" value="1"/>
</dbReference>
<dbReference type="InterPro" id="IPR012334">
    <property type="entry name" value="Pectin_lyas_fold"/>
</dbReference>
<dbReference type="SMART" id="SM00645">
    <property type="entry name" value="Pept_C1"/>
    <property type="match status" value="1"/>
</dbReference>
<evidence type="ECO:0000313" key="7">
    <source>
        <dbReference type="Proteomes" id="UP001042704"/>
    </source>
</evidence>
<dbReference type="InterPro" id="IPR006626">
    <property type="entry name" value="PbH1"/>
</dbReference>
<dbReference type="NCBIfam" id="TIGR04213">
    <property type="entry name" value="PGF_pre_PGF"/>
    <property type="match status" value="1"/>
</dbReference>
<dbReference type="InterPro" id="IPR025660">
    <property type="entry name" value="Pept_his_AS"/>
</dbReference>
<evidence type="ECO:0000256" key="1">
    <source>
        <dbReference type="ARBA" id="ARBA00004906"/>
    </source>
</evidence>
<feature type="compositionally biased region" description="Pro residues" evidence="4">
    <location>
        <begin position="933"/>
        <end position="949"/>
    </location>
</feature>
<dbReference type="Pfam" id="PF05048">
    <property type="entry name" value="NosD"/>
    <property type="match status" value="1"/>
</dbReference>
<dbReference type="InterPro" id="IPR026453">
    <property type="entry name" value="PGF_pre_PGF"/>
</dbReference>
<dbReference type="InterPro" id="IPR051550">
    <property type="entry name" value="SCF-Subunits/Alg-Epimerases"/>
</dbReference>
<dbReference type="InterPro" id="IPR038765">
    <property type="entry name" value="Papain-like_cys_pep_sf"/>
</dbReference>
<dbReference type="InterPro" id="IPR039448">
    <property type="entry name" value="Beta_helix"/>
</dbReference>
<dbReference type="Pfam" id="PF18560">
    <property type="entry name" value="Lectin_like"/>
    <property type="match status" value="1"/>
</dbReference>
<dbReference type="Pfam" id="PF00112">
    <property type="entry name" value="Peptidase_C1"/>
    <property type="match status" value="1"/>
</dbReference>
<sequence>MSTMTNQHLPIITLLLCLCLALPGVQGAAALDIETAPLNPDFVRYMDEQETAPSELSLFLAAAPPPEMSEHEYPVYPNSLIPAPGTPLWSGGVVTATADPPAEPYFNLADEGRVTAVKDQGKCGACWTFGSLGSLESALLTDGLGSWDFSENNMKNTHGFDAGPCDGGNALMATAYLTRWSGPVNESDDPYLLPVPPSGSPAGLSPVMQVQNVTFLPPRAGPLDNDLVKATIKEEGGLYASFLVNYSCFGPGASTYYLSENSTAKLDGAHAILLVGWDDAYPAANFVEAPPGDGAFIARNSWGTSSGDGGYFSISYYDRSIGRFQNPAIEYIGTGRATAAVLFTGEPAGTYDHLYQYDPLGWTTSIGTGTTTTMYGANVFTAERYEDLEAVSFFTREPGTIYELRVDLNEGDTSRQVYAANGTMTLPGYHTLPLGAPVPLVPGQDFAVTIKVTAPTDTYPLIVEKPVAGYSSEASAHPGESFMSVDGEHWEDLTASFPDTNLCIKAFTGDPVSVPGDYATIQEAVDAALPGDVILVKNGTYHENVVVDRPLTLAGSGDPVIDGDGGDALTLTGANITVRSITLTDGADGVLVTGNDAALMDLTVTGCTEDGIDLEGASNVSVIGADVRGVGQTGILVNGAFGAGVFGCDVSGSGADGIAVASSEAFTLADCTAVGNAGAGLDLDGVRNGTVSRNTMAENRWNIRFAPAAGHEGSVAIAETNTVDGRPVYVWTGRQDEVVPTDAGMVYLVECRNIAAEDLVLSGNYVGLVVFNSTGVTVRNVTATGNYAGAFCQGSEDLSINASAFVGNELSGLSSLNNTATAVTGSLIADNQVGAFLAAGSPDETALWHNTFANNTGGHLSLEGQVALNSTASLPYRYGDAYYTHALGNFWDDYAGNDTDGDGIGETPYVISGLNDTSPLIVSADHYGVGEVPLPPTPTPTPTPVPPSPSGGGGGGGGGGHRAPSPPVPFPVEPAVPLHEASYEVKSQSAVSAIDLTAAADLDGVTVVAEKKSLPSGIAPPAAPVYEYDEITLSHLTDAEVRGAAISFAVPLAWMEAQGADTGEIVLLRYHDGAWASLETKFVKEENGEALYVAETPGFSYFAIAVAEKPQGEGAPTSPGVVEEAPTGTPAPDASTTPKPTPVGLAIPCLAAGLAALLFARRR</sequence>
<evidence type="ECO:0000313" key="6">
    <source>
        <dbReference type="EMBL" id="QSZ67056.1"/>
    </source>
</evidence>
<dbReference type="InterPro" id="IPR040528">
    <property type="entry name" value="Lectin-like"/>
</dbReference>
<feature type="domain" description="Peptidase C1A papain C-terminal" evidence="5">
    <location>
        <begin position="102"/>
        <end position="319"/>
    </location>
</feature>
<dbReference type="PROSITE" id="PS00139">
    <property type="entry name" value="THIOL_PROTEASE_CYS"/>
    <property type="match status" value="1"/>
</dbReference>
<protein>
    <submittedName>
        <fullName evidence="6">PGF-pre-PGF domain-containing protein</fullName>
    </submittedName>
</protein>
<dbReference type="EMBL" id="CP036172">
    <property type="protein sequence ID" value="QSZ67056.1"/>
    <property type="molecule type" value="Genomic_DNA"/>
</dbReference>
<keyword evidence="3" id="KW-0833">Ubl conjugation pathway</keyword>
<evidence type="ECO:0000256" key="4">
    <source>
        <dbReference type="SAM" id="MobiDB-lite"/>
    </source>
</evidence>
<dbReference type="RefSeq" id="WP_265582425.1">
    <property type="nucleotide sequence ID" value="NZ_CP036172.1"/>
</dbReference>
<feature type="region of interest" description="Disordered" evidence="4">
    <location>
        <begin position="928"/>
        <end position="969"/>
    </location>
</feature>
<organism evidence="6 7">
    <name type="scientific">Methanofollis aquaemaris</name>
    <dbReference type="NCBI Taxonomy" id="126734"/>
    <lineage>
        <taxon>Archaea</taxon>
        <taxon>Methanobacteriati</taxon>
        <taxon>Methanobacteriota</taxon>
        <taxon>Stenosarchaea group</taxon>
        <taxon>Methanomicrobia</taxon>
        <taxon>Methanomicrobiales</taxon>
        <taxon>Methanomicrobiaceae</taxon>
        <taxon>Methanofollis</taxon>
    </lineage>
</organism>
<dbReference type="GO" id="GO:0006508">
    <property type="term" value="P:proteolysis"/>
    <property type="evidence" value="ECO:0007669"/>
    <property type="project" value="InterPro"/>
</dbReference>
<gene>
    <name evidence="6" type="ORF">RJ40_05875</name>
</gene>
<accession>A0A8A3S607</accession>
<keyword evidence="2" id="KW-0677">Repeat</keyword>
<evidence type="ECO:0000256" key="2">
    <source>
        <dbReference type="ARBA" id="ARBA00022737"/>
    </source>
</evidence>